<proteinExistence type="predicted"/>
<accession>A0AAE3MMV4</accession>
<dbReference type="Proteomes" id="UP001207116">
    <property type="component" value="Unassembled WGS sequence"/>
</dbReference>
<evidence type="ECO:0000259" key="1">
    <source>
        <dbReference type="Pfam" id="PF19313"/>
    </source>
</evidence>
<organism evidence="2 3">
    <name type="scientific">Lentiprolixibacter aurantiacus</name>
    <dbReference type="NCBI Taxonomy" id="2993939"/>
    <lineage>
        <taxon>Bacteria</taxon>
        <taxon>Pseudomonadati</taxon>
        <taxon>Bacteroidota</taxon>
        <taxon>Flavobacteriia</taxon>
        <taxon>Flavobacteriales</taxon>
        <taxon>Flavobacteriaceae</taxon>
        <taxon>Lentiprolixibacter</taxon>
    </lineage>
</organism>
<gene>
    <name evidence="2" type="ORF">OO016_09140</name>
</gene>
<dbReference type="RefSeq" id="WP_266012768.1">
    <property type="nucleotide sequence ID" value="NZ_JAPFQP010000002.1"/>
</dbReference>
<comment type="caution">
    <text evidence="2">The sequence shown here is derived from an EMBL/GenBank/DDBJ whole genome shotgun (WGS) entry which is preliminary data.</text>
</comment>
<dbReference type="InterPro" id="IPR045670">
    <property type="entry name" value="DUF5916"/>
</dbReference>
<name>A0AAE3MMV4_9FLAO</name>
<keyword evidence="3" id="KW-1185">Reference proteome</keyword>
<feature type="domain" description="DUF5916" evidence="1">
    <location>
        <begin position="237"/>
        <end position="642"/>
    </location>
</feature>
<protein>
    <submittedName>
        <fullName evidence="2">DUF5916 domain-containing protein</fullName>
    </submittedName>
</protein>
<reference evidence="2" key="1">
    <citation type="submission" date="2022-11" db="EMBL/GenBank/DDBJ databases">
        <title>The characterization of three novel Bacteroidetes species and genomic analysis of their roles in tidal elemental geochemical cycles.</title>
        <authorList>
            <person name="Ma K.-J."/>
        </authorList>
    </citation>
    <scope>NUCLEOTIDE SEQUENCE</scope>
    <source>
        <strain evidence="2">M415</strain>
    </source>
</reference>
<dbReference type="Gene3D" id="2.60.40.1190">
    <property type="match status" value="1"/>
</dbReference>
<dbReference type="AlphaFoldDB" id="A0AAE3MMV4"/>
<dbReference type="SUPFAM" id="SSF49344">
    <property type="entry name" value="CBD9-like"/>
    <property type="match status" value="1"/>
</dbReference>
<evidence type="ECO:0000313" key="3">
    <source>
        <dbReference type="Proteomes" id="UP001207116"/>
    </source>
</evidence>
<sequence>MSFSRSLFLATYLFIGAIGFSQNSSKQLKAKFIEEELVLDGYLDEAVWAEAEEGKDFMQFFPTDSVQATHQTKVKVVYSETTLYVAFYAEAPDGAYVVSSLRRDFGGTTNDNVSLLFDTFNDGTTAFFFGITPYGVRREGLVSEGGTSFNNTWDVKWKAEAQRYDDHYTVEVAIPFTSLKFVEGATRWRFRPYRWNIQTNEQSTWVGVPQQQIFSSLAYMGELIFEKPLGRSRTPFTLIPYINTLADYNYATDQSETNFKTGGDAKVAVGNSMNLDITLNPDFSNVEVDDIFTNLTRFELRLPEKRQFFIDNSDLFESFGNTFNEARPFFSRRIGLARDTLGNLIQNDIIGGVRLSGKLNKDWRLGVLNIQTEKDAANEIASNNNMMLALQRKVGKRSNISAFWVNRQAMGDREFLQPEEAFNRVIGADYNLATADNIWTGRAYLHKSFQPGDSKGNLSSQATFTYNPRRWRIVQDLVYVNQDFQADLGFVPRTDFIKWGNGIQRIFYPSKGIFNTHGLRFLSILYWRPSLDYQNTDRLFNLEWETAFKNNATAQASFAHNYIFLAAPFDPTRTPGATPLPGNQGYHFNQLQFRYQSNNTSLVTYGANAAVGRFFNGEVLTLGAQLGYRFQPWANVQLGVNYDGIRLPEPYADADIWLATARTEITFSKSLFWNTLIQYSNQRDNFGVNSRLQWRFAPLSDLFLVYNDNYFTETFAPRFRSINLKLTYWLNL</sequence>
<dbReference type="Pfam" id="PF19313">
    <property type="entry name" value="DUF5916"/>
    <property type="match status" value="1"/>
</dbReference>
<evidence type="ECO:0000313" key="2">
    <source>
        <dbReference type="EMBL" id="MCX2719767.1"/>
    </source>
</evidence>
<dbReference type="CDD" id="cd09618">
    <property type="entry name" value="CBM9_like_2"/>
    <property type="match status" value="1"/>
</dbReference>
<dbReference type="EMBL" id="JAPFQP010000002">
    <property type="protein sequence ID" value="MCX2719767.1"/>
    <property type="molecule type" value="Genomic_DNA"/>
</dbReference>